<accession>A0ABR3JY37</accession>
<reference evidence="3" key="1">
    <citation type="submission" date="2024-06" db="EMBL/GenBank/DDBJ databases">
        <title>Multi-omics analyses provide insights into the biosynthesis of the anticancer antibiotic pleurotin in Hohenbuehelia grisea.</title>
        <authorList>
            <person name="Weaver J.A."/>
            <person name="Alberti F."/>
        </authorList>
    </citation>
    <scope>NUCLEOTIDE SEQUENCE [LARGE SCALE GENOMIC DNA]</scope>
    <source>
        <strain evidence="3">T-177</strain>
    </source>
</reference>
<feature type="compositionally biased region" description="Low complexity" evidence="1">
    <location>
        <begin position="33"/>
        <end position="57"/>
    </location>
</feature>
<organism evidence="2 3">
    <name type="scientific">Hohenbuehelia grisea</name>
    <dbReference type="NCBI Taxonomy" id="104357"/>
    <lineage>
        <taxon>Eukaryota</taxon>
        <taxon>Fungi</taxon>
        <taxon>Dikarya</taxon>
        <taxon>Basidiomycota</taxon>
        <taxon>Agaricomycotina</taxon>
        <taxon>Agaricomycetes</taxon>
        <taxon>Agaricomycetidae</taxon>
        <taxon>Agaricales</taxon>
        <taxon>Pleurotineae</taxon>
        <taxon>Pleurotaceae</taxon>
        <taxon>Hohenbuehelia</taxon>
    </lineage>
</organism>
<dbReference type="Proteomes" id="UP001556367">
    <property type="component" value="Unassembled WGS sequence"/>
</dbReference>
<evidence type="ECO:0000313" key="3">
    <source>
        <dbReference type="Proteomes" id="UP001556367"/>
    </source>
</evidence>
<keyword evidence="3" id="KW-1185">Reference proteome</keyword>
<evidence type="ECO:0000313" key="2">
    <source>
        <dbReference type="EMBL" id="KAL0960330.1"/>
    </source>
</evidence>
<protein>
    <submittedName>
        <fullName evidence="2">Uncharacterized protein</fullName>
    </submittedName>
</protein>
<comment type="caution">
    <text evidence="2">The sequence shown here is derived from an EMBL/GenBank/DDBJ whole genome shotgun (WGS) entry which is preliminary data.</text>
</comment>
<proteinExistence type="predicted"/>
<feature type="region of interest" description="Disordered" evidence="1">
    <location>
        <begin position="1"/>
        <end position="108"/>
    </location>
</feature>
<gene>
    <name evidence="2" type="ORF">HGRIS_011954</name>
</gene>
<name>A0ABR3JY37_9AGAR</name>
<evidence type="ECO:0000256" key="1">
    <source>
        <dbReference type="SAM" id="MobiDB-lite"/>
    </source>
</evidence>
<dbReference type="EMBL" id="JASNQZ010000002">
    <property type="protein sequence ID" value="KAL0960330.1"/>
    <property type="molecule type" value="Genomic_DNA"/>
</dbReference>
<feature type="compositionally biased region" description="Polar residues" evidence="1">
    <location>
        <begin position="15"/>
        <end position="31"/>
    </location>
</feature>
<sequence length="119" mass="11752">MSLPAGLALVPPASSPASMTGSSLHSQQLYTIASEPSSAGHSSTSTLGSLTSSTPRSPMLPMGLESMAMAMTAPCSGHPPGSPQAASLGRTTGGGAAGVAARVRRPAPRLMGRLRQIAG</sequence>